<dbReference type="GO" id="GO:0005886">
    <property type="term" value="C:plasma membrane"/>
    <property type="evidence" value="ECO:0007669"/>
    <property type="project" value="TreeGrafter"/>
</dbReference>
<dbReference type="InterPro" id="IPR008828">
    <property type="entry name" value="Sin1/Avo1"/>
</dbReference>
<organism evidence="5">
    <name type="scientific">Mucochytrium quahogii</name>
    <dbReference type="NCBI Taxonomy" id="96639"/>
    <lineage>
        <taxon>Eukaryota</taxon>
        <taxon>Sar</taxon>
        <taxon>Stramenopiles</taxon>
        <taxon>Bigyra</taxon>
        <taxon>Labyrinthulomycetes</taxon>
        <taxon>Thraustochytrida</taxon>
        <taxon>Thraustochytriidae</taxon>
        <taxon>Mucochytrium</taxon>
    </lineage>
</organism>
<comment type="similarity">
    <text evidence="1">Belongs to the SIN1 family.</text>
</comment>
<dbReference type="PANTHER" id="PTHR13335">
    <property type="entry name" value="TARGET OF RAPAMYCIN COMPLEX 2 SUBUNIT MAPKAP1"/>
    <property type="match status" value="1"/>
</dbReference>
<proteinExistence type="inferred from homology"/>
<accession>A0A7S2WD06</accession>
<evidence type="ECO:0000259" key="3">
    <source>
        <dbReference type="Pfam" id="PF16978"/>
    </source>
</evidence>
<gene>
    <name evidence="4" type="ORF">QSP1433_LOCUS6586</name>
    <name evidence="5" type="ORF">QSP1433_LOCUS6587</name>
</gene>
<sequence>MEFSEPAELEDLISLLRFERMLEIATVEMINDPLSSRSGFLPRASLFGNDMTVSRLFASSPPEDTYLIDEDEYREDYNEPVRLTVNTSEVSVSRKDTAKNDNGTKKKKAEVVSFNVQEVEVGCSHRAGALSALLGEKSGGGPSLRMTFYLGDRSALEVRAPLGAKVSEAIECGIKAGLKLSKKLSRDARRYELRIHEEDGLPDLDFPALDGMMRIENFCEDSNPEFCLCLKAGEFDSSTEEESVEDEDEDQQQPMDATQLAETIAQKMGQKIVFIKIYLPELGAYMTLQVKPGMKAVELLAQVQAKRRLPLFTEEYQFTVKEEDRVSLGLLSDVIDMNTDLYESGIRNVELRRRKYADTPSEREPKPNRKKTSNDEFGDMKGFGEEMSGGPKTKFDPDNFVFNDLTAAVYEEWNVVKTNKWGKRQRRVFGLDYQKIYNKKQRKDIGKNVLSNSTVKRAERFVADVLTVNYSPSEPNCFSILWKDQTGVSDLSLKYEVEDGPEAAAYIIAKMRYILSKKM</sequence>
<dbReference type="GO" id="GO:0005546">
    <property type="term" value="F:phosphatidylinositol-4,5-bisphosphate binding"/>
    <property type="evidence" value="ECO:0007669"/>
    <property type="project" value="TreeGrafter"/>
</dbReference>
<evidence type="ECO:0000313" key="4">
    <source>
        <dbReference type="EMBL" id="CAD9679538.1"/>
    </source>
</evidence>
<protein>
    <recommendedName>
        <fullName evidence="3">CRIM domain-containing protein</fullName>
    </recommendedName>
</protein>
<dbReference type="EMBL" id="HBHK01010540">
    <property type="protein sequence ID" value="CAD9679539.1"/>
    <property type="molecule type" value="Transcribed_RNA"/>
</dbReference>
<evidence type="ECO:0000256" key="1">
    <source>
        <dbReference type="ARBA" id="ARBA00009407"/>
    </source>
</evidence>
<name>A0A7S2WD06_9STRA</name>
<dbReference type="InterPro" id="IPR031567">
    <property type="entry name" value="CRIM_dom"/>
</dbReference>
<evidence type="ECO:0000313" key="5">
    <source>
        <dbReference type="EMBL" id="CAD9679539.1"/>
    </source>
</evidence>
<feature type="compositionally biased region" description="Basic and acidic residues" evidence="2">
    <location>
        <begin position="356"/>
        <end position="384"/>
    </location>
</feature>
<dbReference type="PANTHER" id="PTHR13335:SF1">
    <property type="entry name" value="TARGET OF RAPAMYCIN COMPLEX 2 SUBUNIT MAPKAP1"/>
    <property type="match status" value="1"/>
</dbReference>
<dbReference type="EMBL" id="HBHK01010539">
    <property type="protein sequence ID" value="CAD9679538.1"/>
    <property type="molecule type" value="Transcribed_RNA"/>
</dbReference>
<dbReference type="GO" id="GO:0038203">
    <property type="term" value="P:TORC2 signaling"/>
    <property type="evidence" value="ECO:0007669"/>
    <property type="project" value="TreeGrafter"/>
</dbReference>
<reference evidence="5" key="1">
    <citation type="submission" date="2021-01" db="EMBL/GenBank/DDBJ databases">
        <authorList>
            <person name="Corre E."/>
            <person name="Pelletier E."/>
            <person name="Niang G."/>
            <person name="Scheremetjew M."/>
            <person name="Finn R."/>
            <person name="Kale V."/>
            <person name="Holt S."/>
            <person name="Cochrane G."/>
            <person name="Meng A."/>
            <person name="Brown T."/>
            <person name="Cohen L."/>
        </authorList>
    </citation>
    <scope>NUCLEOTIDE SEQUENCE</scope>
    <source>
        <strain evidence="5">NY070348D</strain>
    </source>
</reference>
<feature type="region of interest" description="Disordered" evidence="2">
    <location>
        <begin position="353"/>
        <end position="392"/>
    </location>
</feature>
<dbReference type="GO" id="GO:0031932">
    <property type="term" value="C:TORC2 complex"/>
    <property type="evidence" value="ECO:0007669"/>
    <property type="project" value="InterPro"/>
</dbReference>
<dbReference type="Pfam" id="PF16978">
    <property type="entry name" value="CRIM"/>
    <property type="match status" value="1"/>
</dbReference>
<dbReference type="AlphaFoldDB" id="A0A7S2WD06"/>
<evidence type="ECO:0000256" key="2">
    <source>
        <dbReference type="SAM" id="MobiDB-lite"/>
    </source>
</evidence>
<feature type="domain" description="CRIM" evidence="3">
    <location>
        <begin position="183"/>
        <end position="230"/>
    </location>
</feature>
<dbReference type="GO" id="GO:0005737">
    <property type="term" value="C:cytoplasm"/>
    <property type="evidence" value="ECO:0007669"/>
    <property type="project" value="TreeGrafter"/>
</dbReference>